<reference evidence="6 7" key="1">
    <citation type="submission" date="2024-09" db="EMBL/GenBank/DDBJ databases">
        <authorList>
            <person name="Sun Q."/>
            <person name="Mori K."/>
        </authorList>
    </citation>
    <scope>NUCLEOTIDE SEQUENCE [LARGE SCALE GENOMIC DNA]</scope>
    <source>
        <strain evidence="6 7">CECT 7955</strain>
    </source>
</reference>
<evidence type="ECO:0000256" key="1">
    <source>
        <dbReference type="ARBA" id="ARBA00001561"/>
    </source>
</evidence>
<evidence type="ECO:0000256" key="2">
    <source>
        <dbReference type="ARBA" id="ARBA00011901"/>
    </source>
</evidence>
<gene>
    <name evidence="6" type="ORF">ACFFVF_15700</name>
</gene>
<dbReference type="Gene3D" id="3.40.630.40">
    <property type="entry name" value="Zn-dependent exopeptidases"/>
    <property type="match status" value="1"/>
</dbReference>
<dbReference type="Proteomes" id="UP001589607">
    <property type="component" value="Unassembled WGS sequence"/>
</dbReference>
<dbReference type="EC" id="3.5.1.28" evidence="2"/>
<keyword evidence="4" id="KW-0732">Signal</keyword>
<comment type="catalytic activity">
    <reaction evidence="1">
        <text>Hydrolyzes the link between N-acetylmuramoyl residues and L-amino acid residues in certain cell-wall glycopeptides.</text>
        <dbReference type="EC" id="3.5.1.28"/>
    </reaction>
</comment>
<evidence type="ECO:0000259" key="5">
    <source>
        <dbReference type="SMART" id="SM00646"/>
    </source>
</evidence>
<dbReference type="CDD" id="cd02696">
    <property type="entry name" value="MurNAc-LAA"/>
    <property type="match status" value="1"/>
</dbReference>
<feature type="signal peptide" evidence="4">
    <location>
        <begin position="1"/>
        <end position="31"/>
    </location>
</feature>
<dbReference type="Pfam" id="PF01520">
    <property type="entry name" value="Amidase_3"/>
    <property type="match status" value="1"/>
</dbReference>
<dbReference type="RefSeq" id="WP_236455979.1">
    <property type="nucleotide sequence ID" value="NZ_CBCSGE010000003.1"/>
</dbReference>
<dbReference type="EMBL" id="JBHMEY010000067">
    <property type="protein sequence ID" value="MFB9097961.1"/>
    <property type="molecule type" value="Genomic_DNA"/>
</dbReference>
<dbReference type="PANTHER" id="PTHR30404:SF0">
    <property type="entry name" value="N-ACETYLMURAMOYL-L-ALANINE AMIDASE AMIC"/>
    <property type="match status" value="1"/>
</dbReference>
<organism evidence="6 7">
    <name type="scientific">Flavobacterium jumunjinense</name>
    <dbReference type="NCBI Taxonomy" id="998845"/>
    <lineage>
        <taxon>Bacteria</taxon>
        <taxon>Pseudomonadati</taxon>
        <taxon>Bacteroidota</taxon>
        <taxon>Flavobacteriia</taxon>
        <taxon>Flavobacteriales</taxon>
        <taxon>Flavobacteriaceae</taxon>
        <taxon>Flavobacterium</taxon>
    </lineage>
</organism>
<dbReference type="InterPro" id="IPR002508">
    <property type="entry name" value="MurNAc-LAA_cat"/>
</dbReference>
<evidence type="ECO:0000256" key="4">
    <source>
        <dbReference type="SAM" id="SignalP"/>
    </source>
</evidence>
<keyword evidence="3" id="KW-0378">Hydrolase</keyword>
<proteinExistence type="predicted"/>
<accession>A0ABV5GRI3</accession>
<dbReference type="SUPFAM" id="SSF53187">
    <property type="entry name" value="Zn-dependent exopeptidases"/>
    <property type="match status" value="1"/>
</dbReference>
<feature type="chain" id="PRO_5046437054" description="N-acetylmuramoyl-L-alanine amidase" evidence="4">
    <location>
        <begin position="32"/>
        <end position="374"/>
    </location>
</feature>
<evidence type="ECO:0000313" key="6">
    <source>
        <dbReference type="EMBL" id="MFB9097961.1"/>
    </source>
</evidence>
<sequence>MLIKTSCFISLKNSFKSILIVLFLFSSFGLAAQTKSKFKVVLDAGHGGKDYGNVHHGFIEKKIALAVTLKVGEYLGKDADFDFIFSRKTDVFVELKDRAINANKQDADLFVSIHCNAAKNYSAFGTETFVMGLSRSSTNLEVAKNENSVILLEDDYKENYKGFDPNKPESLLGLKILQEEYLNQSIELAGFVEENFKNDLSKKSRGVKQAPLWVLDASYMPGVLIEIGFLSNKVEGTYLNTEEGQNEISKAIAEAILLYKKNYFKSTTISTSVKTITEVKKEEPVVVKDAKGVVFKVQLAASSKKIETIPSNFKGLNDLSYDQIGKIYKYFYGSETTYAQAKKKLDEAKEKGYESAFLVAYKDGVKISLSEAIK</sequence>
<dbReference type="SMART" id="SM00646">
    <property type="entry name" value="Ami_3"/>
    <property type="match status" value="1"/>
</dbReference>
<feature type="domain" description="MurNAc-LAA" evidence="5">
    <location>
        <begin position="99"/>
        <end position="257"/>
    </location>
</feature>
<evidence type="ECO:0000313" key="7">
    <source>
        <dbReference type="Proteomes" id="UP001589607"/>
    </source>
</evidence>
<name>A0ABV5GRI3_9FLAO</name>
<comment type="caution">
    <text evidence="6">The sequence shown here is derived from an EMBL/GenBank/DDBJ whole genome shotgun (WGS) entry which is preliminary data.</text>
</comment>
<dbReference type="InterPro" id="IPR050695">
    <property type="entry name" value="N-acetylmuramoyl_amidase_3"/>
</dbReference>
<evidence type="ECO:0000256" key="3">
    <source>
        <dbReference type="ARBA" id="ARBA00022801"/>
    </source>
</evidence>
<keyword evidence="7" id="KW-1185">Reference proteome</keyword>
<protein>
    <recommendedName>
        <fullName evidence="2">N-acetylmuramoyl-L-alanine amidase</fullName>
        <ecNumber evidence="2">3.5.1.28</ecNumber>
    </recommendedName>
</protein>
<dbReference type="PANTHER" id="PTHR30404">
    <property type="entry name" value="N-ACETYLMURAMOYL-L-ALANINE AMIDASE"/>
    <property type="match status" value="1"/>
</dbReference>